<keyword evidence="4" id="KW-0411">Iron-sulfur</keyword>
<dbReference type="GO" id="GO:0003824">
    <property type="term" value="F:catalytic activity"/>
    <property type="evidence" value="ECO:0007669"/>
    <property type="project" value="InterPro"/>
</dbReference>
<keyword evidence="3" id="KW-0408">Iron</keyword>
<sequence>MLTGIHFLLTYTCNLECDHCFVYSGPNAKGTFTLSRLRKVFDEIAKIGTIEWVYFEGGEPFLFYPLMLEGIKIAHDMGFKTGVVTNAYWAISEEDAELWLRPFCELEISDLSISDDSFHYEDKRDNPAKRALGAAKKLGIPVNTISVEKCTIEAGIDKEQAKGEPVIGGGAMFRGRAVEKLVEGLPKRWWEEFTECPYEDLKDPKRVHIDPYGHVHICQGLSIGNIWEFPLSKIVKDYDANSHPICGPLIRGGPALLAKEYNVKHDDEYIDACHLCYLVRLALLDKFPKYLVPRQVYGLE</sequence>
<dbReference type="InterPro" id="IPR007197">
    <property type="entry name" value="rSAM"/>
</dbReference>
<evidence type="ECO:0000256" key="1">
    <source>
        <dbReference type="ARBA" id="ARBA00022691"/>
    </source>
</evidence>
<protein>
    <recommendedName>
        <fullName evidence="5">Radical SAM core domain-containing protein</fullName>
    </recommendedName>
</protein>
<organism evidence="6">
    <name type="scientific">Candidatus Methanophaga sp. ANME-1 ERB7</name>
    <dbReference type="NCBI Taxonomy" id="2759913"/>
    <lineage>
        <taxon>Archaea</taxon>
        <taxon>Methanobacteriati</taxon>
        <taxon>Methanobacteriota</taxon>
        <taxon>Stenosarchaea group</taxon>
        <taxon>Methanomicrobia</taxon>
        <taxon>Candidatus Methanophagales</taxon>
        <taxon>Candidatus Methanophagaceae</taxon>
        <taxon>Candidatus Methanophaga</taxon>
    </lineage>
</organism>
<dbReference type="GO" id="GO:0051536">
    <property type="term" value="F:iron-sulfur cluster binding"/>
    <property type="evidence" value="ECO:0007669"/>
    <property type="project" value="UniProtKB-KW"/>
</dbReference>
<proteinExistence type="predicted"/>
<evidence type="ECO:0000259" key="5">
    <source>
        <dbReference type="Pfam" id="PF04055"/>
    </source>
</evidence>
<dbReference type="InterPro" id="IPR050377">
    <property type="entry name" value="Radical_SAM_PqqE_MftC-like"/>
</dbReference>
<dbReference type="Gene3D" id="3.20.20.70">
    <property type="entry name" value="Aldolase class I"/>
    <property type="match status" value="1"/>
</dbReference>
<accession>A0A7G9Z201</accession>
<name>A0A7G9Z201_9EURY</name>
<dbReference type="PANTHER" id="PTHR11228">
    <property type="entry name" value="RADICAL SAM DOMAIN PROTEIN"/>
    <property type="match status" value="1"/>
</dbReference>
<evidence type="ECO:0000313" key="6">
    <source>
        <dbReference type="EMBL" id="QNO54285.1"/>
    </source>
</evidence>
<keyword evidence="2" id="KW-0479">Metal-binding</keyword>
<evidence type="ECO:0000256" key="2">
    <source>
        <dbReference type="ARBA" id="ARBA00022723"/>
    </source>
</evidence>
<dbReference type="GO" id="GO:0046872">
    <property type="term" value="F:metal ion binding"/>
    <property type="evidence" value="ECO:0007669"/>
    <property type="project" value="UniProtKB-KW"/>
</dbReference>
<dbReference type="PANTHER" id="PTHR11228:SF34">
    <property type="entry name" value="TUNGSTEN-CONTAINING ALDEHYDE FERREDOXIN OXIDOREDUCTASE COFACTOR MODIFYING PROTEIN"/>
    <property type="match status" value="1"/>
</dbReference>
<dbReference type="SFLD" id="SFLDS00029">
    <property type="entry name" value="Radical_SAM"/>
    <property type="match status" value="1"/>
</dbReference>
<keyword evidence="1" id="KW-0949">S-adenosyl-L-methionine</keyword>
<dbReference type="InterPro" id="IPR058240">
    <property type="entry name" value="rSAM_sf"/>
</dbReference>
<dbReference type="InterPro" id="IPR013785">
    <property type="entry name" value="Aldolase_TIM"/>
</dbReference>
<dbReference type="AlphaFoldDB" id="A0A7G9Z201"/>
<evidence type="ECO:0000256" key="4">
    <source>
        <dbReference type="ARBA" id="ARBA00023014"/>
    </source>
</evidence>
<dbReference type="EMBL" id="MT631574">
    <property type="protein sequence ID" value="QNO54285.1"/>
    <property type="molecule type" value="Genomic_DNA"/>
</dbReference>
<reference evidence="6" key="1">
    <citation type="submission" date="2020-06" db="EMBL/GenBank/DDBJ databases">
        <title>Unique genomic features of the anaerobic methanotrophic archaea.</title>
        <authorList>
            <person name="Chadwick G.L."/>
            <person name="Skennerton C.T."/>
            <person name="Laso-Perez R."/>
            <person name="Leu A.O."/>
            <person name="Speth D.R."/>
            <person name="Yu H."/>
            <person name="Morgan-Lang C."/>
            <person name="Hatzenpichler R."/>
            <person name="Goudeau D."/>
            <person name="Malmstrom R."/>
            <person name="Brazelton W.J."/>
            <person name="Woyke T."/>
            <person name="Hallam S.J."/>
            <person name="Tyson G.W."/>
            <person name="Wegener G."/>
            <person name="Boetius A."/>
            <person name="Orphan V."/>
        </authorList>
    </citation>
    <scope>NUCLEOTIDE SEQUENCE</scope>
</reference>
<dbReference type="Pfam" id="PF04055">
    <property type="entry name" value="Radical_SAM"/>
    <property type="match status" value="1"/>
</dbReference>
<evidence type="ECO:0000256" key="3">
    <source>
        <dbReference type="ARBA" id="ARBA00023004"/>
    </source>
</evidence>
<gene>
    <name evidence="6" type="ORF">FGBIHFOD_00025</name>
</gene>
<feature type="domain" description="Radical SAM core" evidence="5">
    <location>
        <begin position="9"/>
        <end position="143"/>
    </location>
</feature>
<dbReference type="SUPFAM" id="SSF102114">
    <property type="entry name" value="Radical SAM enzymes"/>
    <property type="match status" value="1"/>
</dbReference>